<evidence type="ECO:0000313" key="5">
    <source>
        <dbReference type="EMBL" id="SHI81706.1"/>
    </source>
</evidence>
<keyword evidence="2" id="KW-0813">Transport</keyword>
<dbReference type="OrthoDB" id="1725377at2"/>
<dbReference type="Proteomes" id="UP000184442">
    <property type="component" value="Unassembled WGS sequence"/>
</dbReference>
<dbReference type="RefSeq" id="WP_073025586.1">
    <property type="nucleotide sequence ID" value="NZ_FQZS01000008.1"/>
</dbReference>
<comment type="similarity">
    <text evidence="1">Belongs to the V-ATPase E subunit family.</text>
</comment>
<reference evidence="5 6" key="1">
    <citation type="submission" date="2016-11" db="EMBL/GenBank/DDBJ databases">
        <authorList>
            <person name="Jaros S."/>
            <person name="Januszkiewicz K."/>
            <person name="Wedrychowicz H."/>
        </authorList>
    </citation>
    <scope>NUCLEOTIDE SEQUENCE [LARGE SCALE GENOMIC DNA]</scope>
    <source>
        <strain evidence="5 6">DSM 19022</strain>
    </source>
</reference>
<dbReference type="InterPro" id="IPR038495">
    <property type="entry name" value="ATPase_E_C"/>
</dbReference>
<keyword evidence="6" id="KW-1185">Reference proteome</keyword>
<protein>
    <submittedName>
        <fullName evidence="5">H+-ATPase subunit E/Vma4</fullName>
    </submittedName>
</protein>
<accession>A0A1M6E878</accession>
<dbReference type="SUPFAM" id="SSF160527">
    <property type="entry name" value="V-type ATPase subunit E-like"/>
    <property type="match status" value="1"/>
</dbReference>
<sequence length="210" mass="24532">MSVTVEGKLELFKKILFEHVEEDWSQRKQQLAEAMEQKLNEEKKEYEKQIKFVMEDAKRRAEAKRKNILAIAQGDKDEEITSKKEELFKDLNESLKAWAREFIKSGKYKEFLSNNLDQALGLMEGKRLVLILTKRDMDELSSFIKDKIAEKEGKRNIELMETKEDIIGGFIMEDREMGIIADFSIKALADEAKVFMGKLLYERLDEVLKA</sequence>
<dbReference type="GO" id="GO:0033178">
    <property type="term" value="C:proton-transporting two-sector ATPase complex, catalytic domain"/>
    <property type="evidence" value="ECO:0007669"/>
    <property type="project" value="InterPro"/>
</dbReference>
<dbReference type="InterPro" id="IPR002842">
    <property type="entry name" value="ATPase_V1_Esu"/>
</dbReference>
<feature type="coiled-coil region" evidence="4">
    <location>
        <begin position="21"/>
        <end position="56"/>
    </location>
</feature>
<evidence type="ECO:0000256" key="1">
    <source>
        <dbReference type="ARBA" id="ARBA00005901"/>
    </source>
</evidence>
<evidence type="ECO:0000256" key="3">
    <source>
        <dbReference type="ARBA" id="ARBA00023065"/>
    </source>
</evidence>
<name>A0A1M6E878_9FIRM</name>
<dbReference type="Pfam" id="PF01991">
    <property type="entry name" value="vATP-synt_E"/>
    <property type="match status" value="1"/>
</dbReference>
<organism evidence="5 6">
    <name type="scientific">Lutispora thermophila DSM 19022</name>
    <dbReference type="NCBI Taxonomy" id="1122184"/>
    <lineage>
        <taxon>Bacteria</taxon>
        <taxon>Bacillati</taxon>
        <taxon>Bacillota</taxon>
        <taxon>Clostridia</taxon>
        <taxon>Lutisporales</taxon>
        <taxon>Lutisporaceae</taxon>
        <taxon>Lutispora</taxon>
    </lineage>
</organism>
<dbReference type="STRING" id="1122184.SAMN02745176_01483"/>
<keyword evidence="4" id="KW-0175">Coiled coil</keyword>
<dbReference type="Gene3D" id="3.30.2320.30">
    <property type="entry name" value="ATP synthase, E subunit, C-terminal"/>
    <property type="match status" value="1"/>
</dbReference>
<evidence type="ECO:0000256" key="4">
    <source>
        <dbReference type="SAM" id="Coils"/>
    </source>
</evidence>
<evidence type="ECO:0000256" key="2">
    <source>
        <dbReference type="ARBA" id="ARBA00022448"/>
    </source>
</evidence>
<dbReference type="EMBL" id="FQZS01000008">
    <property type="protein sequence ID" value="SHI81706.1"/>
    <property type="molecule type" value="Genomic_DNA"/>
</dbReference>
<evidence type="ECO:0000313" key="6">
    <source>
        <dbReference type="Proteomes" id="UP000184442"/>
    </source>
</evidence>
<proteinExistence type="inferred from homology"/>
<keyword evidence="3" id="KW-0406">Ion transport</keyword>
<dbReference type="AlphaFoldDB" id="A0A1M6E878"/>
<gene>
    <name evidence="5" type="ORF">SAMN02745176_01483</name>
</gene>
<dbReference type="GO" id="GO:0046961">
    <property type="term" value="F:proton-transporting ATPase activity, rotational mechanism"/>
    <property type="evidence" value="ECO:0007669"/>
    <property type="project" value="InterPro"/>
</dbReference>